<dbReference type="EMBL" id="KZ293480">
    <property type="protein sequence ID" value="PBK60979.1"/>
    <property type="molecule type" value="Genomic_DNA"/>
</dbReference>
<proteinExistence type="predicted"/>
<evidence type="ECO:0000313" key="1">
    <source>
        <dbReference type="EMBL" id="PBK60979.1"/>
    </source>
</evidence>
<organism evidence="1 2">
    <name type="scientific">Armillaria solidipes</name>
    <dbReference type="NCBI Taxonomy" id="1076256"/>
    <lineage>
        <taxon>Eukaryota</taxon>
        <taxon>Fungi</taxon>
        <taxon>Dikarya</taxon>
        <taxon>Basidiomycota</taxon>
        <taxon>Agaricomycotina</taxon>
        <taxon>Agaricomycetes</taxon>
        <taxon>Agaricomycetidae</taxon>
        <taxon>Agaricales</taxon>
        <taxon>Marasmiineae</taxon>
        <taxon>Physalacriaceae</taxon>
        <taxon>Armillaria</taxon>
    </lineage>
</organism>
<reference evidence="2" key="1">
    <citation type="journal article" date="2017" name="Nat. Ecol. Evol.">
        <title>Genome expansion and lineage-specific genetic innovations in the forest pathogenic fungi Armillaria.</title>
        <authorList>
            <person name="Sipos G."/>
            <person name="Prasanna A.N."/>
            <person name="Walter M.C."/>
            <person name="O'Connor E."/>
            <person name="Balint B."/>
            <person name="Krizsan K."/>
            <person name="Kiss B."/>
            <person name="Hess J."/>
            <person name="Varga T."/>
            <person name="Slot J."/>
            <person name="Riley R."/>
            <person name="Boka B."/>
            <person name="Rigling D."/>
            <person name="Barry K."/>
            <person name="Lee J."/>
            <person name="Mihaltcheva S."/>
            <person name="LaButti K."/>
            <person name="Lipzen A."/>
            <person name="Waldron R."/>
            <person name="Moloney N.M."/>
            <person name="Sperisen C."/>
            <person name="Kredics L."/>
            <person name="Vagvoelgyi C."/>
            <person name="Patrignani A."/>
            <person name="Fitzpatrick D."/>
            <person name="Nagy I."/>
            <person name="Doyle S."/>
            <person name="Anderson J.B."/>
            <person name="Grigoriev I.V."/>
            <person name="Gueldener U."/>
            <person name="Muensterkoetter M."/>
            <person name="Nagy L.G."/>
        </authorList>
    </citation>
    <scope>NUCLEOTIDE SEQUENCE [LARGE SCALE GENOMIC DNA]</scope>
    <source>
        <strain evidence="2">28-4</strain>
    </source>
</reference>
<sequence length="158" mass="18141">MDFLHRDFHTSPFKALVSTNNSTSELEAKRVQEFLDDHLRELCKQDEEISSVSTLLHRLTNEQLHLQQHTTAHQAIVSSIRRFPTEILAENLWRITTMYLTRSALGVSVMSAAFGEMSHDNLLLSGLRCPLNLSIYTRFYSPSSAIPTFLPSSRMYWP</sequence>
<gene>
    <name evidence="1" type="ORF">ARMSODRAFT_676276</name>
</gene>
<evidence type="ECO:0000313" key="2">
    <source>
        <dbReference type="Proteomes" id="UP000218334"/>
    </source>
</evidence>
<protein>
    <submittedName>
        <fullName evidence="1">Uncharacterized protein</fullName>
    </submittedName>
</protein>
<accession>A0A2H3AQ96</accession>
<dbReference type="STRING" id="1076256.A0A2H3AQ96"/>
<keyword evidence="2" id="KW-1185">Reference proteome</keyword>
<dbReference type="Proteomes" id="UP000218334">
    <property type="component" value="Unassembled WGS sequence"/>
</dbReference>
<name>A0A2H3AQ96_9AGAR</name>
<dbReference type="AlphaFoldDB" id="A0A2H3AQ96"/>